<feature type="repeat" description="ANK" evidence="7">
    <location>
        <begin position="472"/>
        <end position="504"/>
    </location>
</feature>
<feature type="transmembrane region" description="Helical" evidence="8">
    <location>
        <begin position="211"/>
        <end position="230"/>
    </location>
</feature>
<dbReference type="SUPFAM" id="SSF103481">
    <property type="entry name" value="Multidrug resistance efflux transporter EmrE"/>
    <property type="match status" value="1"/>
</dbReference>
<name>A0A1Q9CBX4_SYMMI</name>
<accession>A0A1Q9CBX4</accession>
<reference evidence="9 10" key="1">
    <citation type="submission" date="2016-02" db="EMBL/GenBank/DDBJ databases">
        <title>Genome analysis of coral dinoflagellate symbionts highlights evolutionary adaptations to a symbiotic lifestyle.</title>
        <authorList>
            <person name="Aranda M."/>
            <person name="Li Y."/>
            <person name="Liew Y.J."/>
            <person name="Baumgarten S."/>
            <person name="Simakov O."/>
            <person name="Wilson M."/>
            <person name="Piel J."/>
            <person name="Ashoor H."/>
            <person name="Bougouffa S."/>
            <person name="Bajic V.B."/>
            <person name="Ryu T."/>
            <person name="Ravasi T."/>
            <person name="Bayer T."/>
            <person name="Micklem G."/>
            <person name="Kim H."/>
            <person name="Bhak J."/>
            <person name="Lajeunesse T.C."/>
            <person name="Voolstra C.R."/>
        </authorList>
    </citation>
    <scope>NUCLEOTIDE SEQUENCE [LARGE SCALE GENOMIC DNA]</scope>
    <source>
        <strain evidence="9 10">CCMP2467</strain>
    </source>
</reference>
<evidence type="ECO:0000256" key="7">
    <source>
        <dbReference type="PROSITE-ProRule" id="PRU00023"/>
    </source>
</evidence>
<evidence type="ECO:0000256" key="3">
    <source>
        <dbReference type="ARBA" id="ARBA00022737"/>
    </source>
</evidence>
<evidence type="ECO:0000256" key="5">
    <source>
        <dbReference type="ARBA" id="ARBA00023043"/>
    </source>
</evidence>
<dbReference type="Proteomes" id="UP000186817">
    <property type="component" value="Unassembled WGS sequence"/>
</dbReference>
<keyword evidence="3" id="KW-0677">Repeat</keyword>
<dbReference type="Pfam" id="PF12796">
    <property type="entry name" value="Ank_2"/>
    <property type="match status" value="1"/>
</dbReference>
<keyword evidence="5 7" id="KW-0040">ANK repeat</keyword>
<keyword evidence="6 8" id="KW-0472">Membrane</keyword>
<dbReference type="AlphaFoldDB" id="A0A1Q9CBX4"/>
<dbReference type="SUPFAM" id="SSF48403">
    <property type="entry name" value="Ankyrin repeat"/>
    <property type="match status" value="1"/>
</dbReference>
<protein>
    <submittedName>
        <fullName evidence="9">Myotrophin</fullName>
    </submittedName>
</protein>
<comment type="caution">
    <text evidence="9">The sequence shown here is derived from an EMBL/GenBank/DDBJ whole genome shotgun (WGS) entry which is preliminary data.</text>
</comment>
<gene>
    <name evidence="9" type="primary">Mtpn</name>
    <name evidence="9" type="ORF">AK812_SmicGene39174</name>
</gene>
<dbReference type="GO" id="GO:0016020">
    <property type="term" value="C:membrane"/>
    <property type="evidence" value="ECO:0007669"/>
    <property type="project" value="UniProtKB-SubCell"/>
</dbReference>
<dbReference type="Gene3D" id="1.25.40.20">
    <property type="entry name" value="Ankyrin repeat-containing domain"/>
    <property type="match status" value="1"/>
</dbReference>
<feature type="transmembrane region" description="Helical" evidence="8">
    <location>
        <begin position="379"/>
        <end position="396"/>
    </location>
</feature>
<dbReference type="InterPro" id="IPR002110">
    <property type="entry name" value="Ankyrin_rpt"/>
</dbReference>
<dbReference type="SMART" id="SM00248">
    <property type="entry name" value="ANK"/>
    <property type="match status" value="2"/>
</dbReference>
<feature type="transmembrane region" description="Helical" evidence="8">
    <location>
        <begin position="154"/>
        <end position="176"/>
    </location>
</feature>
<dbReference type="PROSITE" id="PS50088">
    <property type="entry name" value="ANK_REPEAT"/>
    <property type="match status" value="2"/>
</dbReference>
<evidence type="ECO:0000256" key="6">
    <source>
        <dbReference type="ARBA" id="ARBA00023136"/>
    </source>
</evidence>
<sequence>MGATCSVYGTECRRCINAESGLPVVNARLLEAARKGDLEESSRLPVAPCSTSGSLRSLATATPLRHSTGAASAATQPWAMEPPEVEARMEGIGESLSQVVTASHMATPPPSGGEYWLLGVGLAVAGTLVGTVGKQMIRRAEMYKQDKQDRESAILFYVGLMLQVALNPLCDMAGYALAPATVIAPVTGMDIVWNTVIAPCSLGEKLTSRRLLSTCMIFFAATASVLFRPIKQVEWTTEYVETVLLQNRTLFYGLCFLAWFLWNVTIQTRYERGSPIRGFSLGATAGSLAGNMWCTKITATLAGQCVEGNCDAWDHWVSWACLAGAIFFSTSNLYYISRGMQQHEALFMVTVYMGSNIATNSLSAIVVLSEMDNAPWWKFAGYIACILFMMVGMVLLTSGEKDPEARELECSPCVELAEASMQGHSTSVQLRPTPRSADGKMLASSLVPVQHASLAVERSVAEGASINAVDTHSWSALHYSAASGQLEVCKFLLQQGGDINSTLNDFSTPLMLAVEEGHLDVAQLLLSNGAVPWCKDETGFTAKDRCDKSIQAELLQLLAAPGYRKVDAEAVRV</sequence>
<feature type="transmembrane region" description="Helical" evidence="8">
    <location>
        <begin position="278"/>
        <end position="304"/>
    </location>
</feature>
<keyword evidence="2 8" id="KW-0812">Transmembrane</keyword>
<dbReference type="PANTHER" id="PTHR24171">
    <property type="entry name" value="ANKYRIN REPEAT DOMAIN-CONTAINING PROTEIN 39-RELATED"/>
    <property type="match status" value="1"/>
</dbReference>
<dbReference type="GO" id="GO:0015095">
    <property type="term" value="F:magnesium ion transmembrane transporter activity"/>
    <property type="evidence" value="ECO:0007669"/>
    <property type="project" value="InterPro"/>
</dbReference>
<proteinExistence type="predicted"/>
<evidence type="ECO:0000256" key="2">
    <source>
        <dbReference type="ARBA" id="ARBA00022692"/>
    </source>
</evidence>
<evidence type="ECO:0000256" key="4">
    <source>
        <dbReference type="ARBA" id="ARBA00022989"/>
    </source>
</evidence>
<dbReference type="Pfam" id="PF05653">
    <property type="entry name" value="Mg_trans_NIPA"/>
    <property type="match status" value="1"/>
</dbReference>
<feature type="transmembrane region" description="Helical" evidence="8">
    <location>
        <begin position="115"/>
        <end position="133"/>
    </location>
</feature>
<comment type="subcellular location">
    <subcellularLocation>
        <location evidence="1">Membrane</location>
        <topology evidence="1">Multi-pass membrane protein</topology>
    </subcellularLocation>
</comment>
<organism evidence="9 10">
    <name type="scientific">Symbiodinium microadriaticum</name>
    <name type="common">Dinoflagellate</name>
    <name type="synonym">Zooxanthella microadriatica</name>
    <dbReference type="NCBI Taxonomy" id="2951"/>
    <lineage>
        <taxon>Eukaryota</taxon>
        <taxon>Sar</taxon>
        <taxon>Alveolata</taxon>
        <taxon>Dinophyceae</taxon>
        <taxon>Suessiales</taxon>
        <taxon>Symbiodiniaceae</taxon>
        <taxon>Symbiodinium</taxon>
    </lineage>
</organism>
<dbReference type="InterPro" id="IPR036770">
    <property type="entry name" value="Ankyrin_rpt-contain_sf"/>
</dbReference>
<dbReference type="EMBL" id="LSRX01001381">
    <property type="protein sequence ID" value="OLP80416.1"/>
    <property type="molecule type" value="Genomic_DNA"/>
</dbReference>
<evidence type="ECO:0000256" key="8">
    <source>
        <dbReference type="SAM" id="Phobius"/>
    </source>
</evidence>
<feature type="repeat" description="ANK" evidence="7">
    <location>
        <begin position="505"/>
        <end position="537"/>
    </location>
</feature>
<dbReference type="OrthoDB" id="165382at2759"/>
<dbReference type="InterPro" id="IPR037185">
    <property type="entry name" value="EmrE-like"/>
</dbReference>
<feature type="transmembrane region" description="Helical" evidence="8">
    <location>
        <begin position="345"/>
        <end position="367"/>
    </location>
</feature>
<dbReference type="InterPro" id="IPR008521">
    <property type="entry name" value="Mg_trans_NIPA"/>
</dbReference>
<feature type="transmembrane region" description="Helical" evidence="8">
    <location>
        <begin position="182"/>
        <end position="202"/>
    </location>
</feature>
<feature type="transmembrane region" description="Helical" evidence="8">
    <location>
        <begin position="250"/>
        <end position="266"/>
    </location>
</feature>
<feature type="transmembrane region" description="Helical" evidence="8">
    <location>
        <begin position="316"/>
        <end position="336"/>
    </location>
</feature>
<dbReference type="PROSITE" id="PS50297">
    <property type="entry name" value="ANK_REP_REGION"/>
    <property type="match status" value="2"/>
</dbReference>
<evidence type="ECO:0000313" key="9">
    <source>
        <dbReference type="EMBL" id="OLP80416.1"/>
    </source>
</evidence>
<evidence type="ECO:0000313" key="10">
    <source>
        <dbReference type="Proteomes" id="UP000186817"/>
    </source>
</evidence>
<keyword evidence="4 8" id="KW-1133">Transmembrane helix</keyword>
<keyword evidence="10" id="KW-1185">Reference proteome</keyword>
<evidence type="ECO:0000256" key="1">
    <source>
        <dbReference type="ARBA" id="ARBA00004141"/>
    </source>
</evidence>
<dbReference type="PANTHER" id="PTHR24171:SF9">
    <property type="entry name" value="ANKYRIN REPEAT DOMAIN-CONTAINING PROTEIN 39"/>
    <property type="match status" value="1"/>
</dbReference>